<protein>
    <recommendedName>
        <fullName evidence="5">Spindle pole body component</fullName>
    </recommendedName>
</protein>
<dbReference type="Pfam" id="PF17681">
    <property type="entry name" value="GCP_N_terminal"/>
    <property type="match status" value="1"/>
</dbReference>
<dbReference type="InterPro" id="IPR042241">
    <property type="entry name" value="GCP_C_sf"/>
</dbReference>
<reference evidence="10" key="1">
    <citation type="submission" date="2021-07" db="EMBL/GenBank/DDBJ databases">
        <authorList>
            <person name="Branca A.L. A."/>
        </authorList>
    </citation>
    <scope>NUCLEOTIDE SEQUENCE</scope>
</reference>
<evidence type="ECO:0000256" key="4">
    <source>
        <dbReference type="ARBA" id="ARBA00023212"/>
    </source>
</evidence>
<keyword evidence="3 5" id="KW-0493">Microtubule</keyword>
<dbReference type="InterPro" id="IPR059169">
    <property type="entry name" value="GCP5_N_ext"/>
</dbReference>
<comment type="similarity">
    <text evidence="1 5">Belongs to the TUBGCP family.</text>
</comment>
<feature type="region of interest" description="Disordered" evidence="6">
    <location>
        <begin position="158"/>
        <end position="181"/>
    </location>
</feature>
<dbReference type="InterPro" id="IPR040457">
    <property type="entry name" value="GCP_C"/>
</dbReference>
<dbReference type="Proteomes" id="UP001152646">
    <property type="component" value="Unassembled WGS sequence"/>
</dbReference>
<evidence type="ECO:0000256" key="3">
    <source>
        <dbReference type="ARBA" id="ARBA00022701"/>
    </source>
</evidence>
<keyword evidence="2 5" id="KW-0963">Cytoplasm</keyword>
<comment type="subcellular location">
    <subcellularLocation>
        <location evidence="5">Cytoplasm</location>
        <location evidence="5">Cytoskeleton</location>
        <location evidence="5">Microtubule organizing center</location>
    </subcellularLocation>
</comment>
<evidence type="ECO:0000259" key="7">
    <source>
        <dbReference type="Pfam" id="PF04130"/>
    </source>
</evidence>
<evidence type="ECO:0000256" key="2">
    <source>
        <dbReference type="ARBA" id="ARBA00022490"/>
    </source>
</evidence>
<dbReference type="GO" id="GO:0051011">
    <property type="term" value="F:microtubule minus-end binding"/>
    <property type="evidence" value="ECO:0007669"/>
    <property type="project" value="TreeGrafter"/>
</dbReference>
<feature type="compositionally biased region" description="Acidic residues" evidence="6">
    <location>
        <begin position="792"/>
        <end position="803"/>
    </location>
</feature>
<proteinExistence type="inferred from homology"/>
<dbReference type="AlphaFoldDB" id="A0A9W4JLR1"/>
<feature type="domain" description="Gamma-Tubulin ring complex non-core subunit mod21 N-terminal" evidence="8">
    <location>
        <begin position="68"/>
        <end position="159"/>
    </location>
</feature>
<feature type="domain" description="Gamma tubulin complex component protein N-terminal" evidence="9">
    <location>
        <begin position="236"/>
        <end position="520"/>
    </location>
</feature>
<feature type="domain" description="Gamma tubulin complex component C-terminal" evidence="7">
    <location>
        <begin position="614"/>
        <end position="851"/>
    </location>
</feature>
<dbReference type="GO" id="GO:0005816">
    <property type="term" value="C:spindle pole body"/>
    <property type="evidence" value="ECO:0007669"/>
    <property type="project" value="UniProtKB-ARBA"/>
</dbReference>
<dbReference type="GO" id="GO:0031122">
    <property type="term" value="P:cytoplasmic microtubule organization"/>
    <property type="evidence" value="ECO:0007669"/>
    <property type="project" value="TreeGrafter"/>
</dbReference>
<sequence length="867" mass="97878">MALAADLSTLTDALITSVARISPSQKGSARTQTLKRRATGALRTGAHTRTDQFAVAKQLEGLQEKFQILNRDELAEALQSRLAELEKKRSSWLPEILSLLLQLSDRPALVSSVQPPEKNAKAPQAKESLSWSDIRDEGTAFNDEEIWEQVDFTADSSEDDFSSVASDASFPRRRPQSSTTVEEGYVVPDDIFLPAENKDLVASIEKAQFWKPQNHFAVPSGKASTSRSITESQLARETIFMLQGLPTSIFRHSEDRISVDHRYTLAHSSNEALASLLQCFSEIGTKIDGTRRFTKVPQDIPYMQTFCRGIEERILGFDQVLSQIQCKYLSPGSTISLLQLLADVRDHSHELNLLSEMIGKLGNHLTDQPMRCLDLLYDLICMLEALGDETSSGNLIKLFFQCFRTYTRSTRLWMETGQVDALDSTFFVRTIRENGDLRTLWHDWFVLDMGDKRQKIPQFLATSVQKVFTAGKSMVFLRHLNALPETAESHEDDTTPESSLPLPFSALVESEFEKIVDADHSISAGLLRMELDQKCGLWSSLDALYHVYFGKDMSATSTIDAKVFEIMDRGRPWDRFLLTEIARTAFLPVPVIDTSKILVRPLNTARGDETQTRSVVSLETISIDYGLPWPVANIITEDAIHSYQRMSTFLMQIRRAKYSIVKQRLRDARTSPDESDTLVNVLHHNMLWFLDFLYGHFTYLVISTSVQALHKSMSSAPDVDAMISAHQHFMTSLEVQCLLSKDLSQVHEAIIGILDLCVHFADLQTAHSIGNEDQGLYAGHTGTPHPKKNSEDDSDSDEDDYDHDEQSHEHTLTASFQDLSYSQQVRKTKQKFDHLTTFVTDSLKGLTRADGPPSWDILADRLEWRQR</sequence>
<evidence type="ECO:0000256" key="5">
    <source>
        <dbReference type="RuleBase" id="RU363050"/>
    </source>
</evidence>
<evidence type="ECO:0000313" key="11">
    <source>
        <dbReference type="Proteomes" id="UP001152646"/>
    </source>
</evidence>
<dbReference type="GO" id="GO:0007020">
    <property type="term" value="P:microtubule nucleation"/>
    <property type="evidence" value="ECO:0007669"/>
    <property type="project" value="InterPro"/>
</dbReference>
<dbReference type="GO" id="GO:0000922">
    <property type="term" value="C:spindle pole"/>
    <property type="evidence" value="ECO:0007669"/>
    <property type="project" value="InterPro"/>
</dbReference>
<evidence type="ECO:0000259" key="8">
    <source>
        <dbReference type="Pfam" id="PF14609"/>
    </source>
</evidence>
<dbReference type="InterPro" id="IPR041470">
    <property type="entry name" value="GCP_N"/>
</dbReference>
<dbReference type="OrthoDB" id="66546at2759"/>
<evidence type="ECO:0000256" key="6">
    <source>
        <dbReference type="SAM" id="MobiDB-lite"/>
    </source>
</evidence>
<gene>
    <name evidence="10" type="ORF">PSALAMII_LOCUS8006</name>
</gene>
<comment type="caution">
    <text evidence="10">The sequence shown here is derived from an EMBL/GenBank/DDBJ whole genome shotgun (WGS) entry which is preliminary data.</text>
</comment>
<evidence type="ECO:0000259" key="9">
    <source>
        <dbReference type="Pfam" id="PF17681"/>
    </source>
</evidence>
<organism evidence="10 11">
    <name type="scientific">Penicillium salamii</name>
    <dbReference type="NCBI Taxonomy" id="1612424"/>
    <lineage>
        <taxon>Eukaryota</taxon>
        <taxon>Fungi</taxon>
        <taxon>Dikarya</taxon>
        <taxon>Ascomycota</taxon>
        <taxon>Pezizomycotina</taxon>
        <taxon>Eurotiomycetes</taxon>
        <taxon>Eurotiomycetidae</taxon>
        <taxon>Eurotiales</taxon>
        <taxon>Aspergillaceae</taxon>
        <taxon>Penicillium</taxon>
    </lineage>
</organism>
<dbReference type="CDD" id="cd22572">
    <property type="entry name" value="GCP5_NTD"/>
    <property type="match status" value="1"/>
</dbReference>
<evidence type="ECO:0000256" key="1">
    <source>
        <dbReference type="ARBA" id="ARBA00010337"/>
    </source>
</evidence>
<accession>A0A9W4JLR1</accession>
<dbReference type="InterPro" id="IPR007259">
    <property type="entry name" value="GCP"/>
</dbReference>
<evidence type="ECO:0000313" key="10">
    <source>
        <dbReference type="EMBL" id="CAG8400102.1"/>
    </source>
</evidence>
<dbReference type="Gene3D" id="1.20.120.1900">
    <property type="entry name" value="Gamma-tubulin complex, C-terminal domain"/>
    <property type="match status" value="1"/>
</dbReference>
<feature type="region of interest" description="Disordered" evidence="6">
    <location>
        <begin position="772"/>
        <end position="815"/>
    </location>
</feature>
<dbReference type="PANTHER" id="PTHR19302">
    <property type="entry name" value="GAMMA TUBULIN COMPLEX PROTEIN"/>
    <property type="match status" value="1"/>
</dbReference>
<dbReference type="GO" id="GO:0051321">
    <property type="term" value="P:meiotic cell cycle"/>
    <property type="evidence" value="ECO:0007669"/>
    <property type="project" value="TreeGrafter"/>
</dbReference>
<dbReference type="InterPro" id="IPR032797">
    <property type="entry name" value="Mod21_N"/>
</dbReference>
<dbReference type="GO" id="GO:0005874">
    <property type="term" value="C:microtubule"/>
    <property type="evidence" value="ECO:0007669"/>
    <property type="project" value="UniProtKB-KW"/>
</dbReference>
<dbReference type="PANTHER" id="PTHR19302:SF33">
    <property type="entry name" value="GAMMA-TUBULIN COMPLEX COMPONENT 5"/>
    <property type="match status" value="1"/>
</dbReference>
<dbReference type="EMBL" id="CAJVPA010000206">
    <property type="protein sequence ID" value="CAG8400102.1"/>
    <property type="molecule type" value="Genomic_DNA"/>
</dbReference>
<keyword evidence="4 5" id="KW-0206">Cytoskeleton</keyword>
<name>A0A9W4JLR1_9EURO</name>
<dbReference type="GO" id="GO:0000278">
    <property type="term" value="P:mitotic cell cycle"/>
    <property type="evidence" value="ECO:0007669"/>
    <property type="project" value="TreeGrafter"/>
</dbReference>
<dbReference type="GO" id="GO:0000930">
    <property type="term" value="C:gamma-tubulin complex"/>
    <property type="evidence" value="ECO:0007669"/>
    <property type="project" value="TreeGrafter"/>
</dbReference>
<dbReference type="GO" id="GO:0051225">
    <property type="term" value="P:spindle assembly"/>
    <property type="evidence" value="ECO:0007669"/>
    <property type="project" value="TreeGrafter"/>
</dbReference>
<dbReference type="Pfam" id="PF14609">
    <property type="entry name" value="GCP5-Mod21_N"/>
    <property type="match status" value="1"/>
</dbReference>
<dbReference type="Pfam" id="PF04130">
    <property type="entry name" value="GCP_C_terminal"/>
    <property type="match status" value="1"/>
</dbReference>
<dbReference type="GO" id="GO:0043015">
    <property type="term" value="F:gamma-tubulin binding"/>
    <property type="evidence" value="ECO:0007669"/>
    <property type="project" value="InterPro"/>
</dbReference>